<feature type="transmembrane region" description="Helical" evidence="5">
    <location>
        <begin position="6"/>
        <end position="27"/>
    </location>
</feature>
<evidence type="ECO:0000256" key="5">
    <source>
        <dbReference type="SAM" id="Phobius"/>
    </source>
</evidence>
<dbReference type="GO" id="GO:0005829">
    <property type="term" value="C:cytosol"/>
    <property type="evidence" value="ECO:0007669"/>
    <property type="project" value="TreeGrafter"/>
</dbReference>
<keyword evidence="3" id="KW-0813">Transport</keyword>
<dbReference type="Gene3D" id="3.40.50.80">
    <property type="entry name" value="Nucleotide-binding domain of ferredoxin-NADP reductase (FNR) module"/>
    <property type="match status" value="1"/>
</dbReference>
<dbReference type="InterPro" id="IPR001094">
    <property type="entry name" value="Flavdoxin-like"/>
</dbReference>
<dbReference type="Proteomes" id="UP000887320">
    <property type="component" value="Unassembled WGS sequence"/>
</dbReference>
<dbReference type="InterPro" id="IPR001709">
    <property type="entry name" value="Flavoprot_Pyr_Nucl_cyt_Rdtase"/>
</dbReference>
<dbReference type="InterPro" id="IPR017927">
    <property type="entry name" value="FAD-bd_FR_type"/>
</dbReference>
<evidence type="ECO:0000259" key="7">
    <source>
        <dbReference type="PROSITE" id="PS51384"/>
    </source>
</evidence>
<reference evidence="8" key="1">
    <citation type="submission" date="2021-07" db="EMBL/GenBank/DDBJ databases">
        <authorList>
            <person name="Fernandez M."/>
            <person name="Pereira P."/>
            <person name="Torres Tejerizo G.A."/>
            <person name="Gonzalez P."/>
            <person name="Agostini E."/>
        </authorList>
    </citation>
    <scope>NUCLEOTIDE SEQUENCE</scope>
    <source>
        <strain evidence="8">SFC 500-1A</strain>
    </source>
</reference>
<dbReference type="EMBL" id="JAHWXT010000004">
    <property type="protein sequence ID" value="MCF0265448.1"/>
    <property type="molecule type" value="Genomic_DNA"/>
</dbReference>
<dbReference type="Pfam" id="PF00175">
    <property type="entry name" value="NAD_binding_1"/>
    <property type="match status" value="1"/>
</dbReference>
<keyword evidence="1" id="KW-0285">Flavoprotein</keyword>
<sequence length="496" mass="56384">MTHAVLTVLIFLAILFIFHGIFLLLLLRPQSKRNLAQNSDEYLIVYASQSGQTESFALQTAQQLSASGYLVQCLSIEQVNAALFKHGTKILWIVSTYGEGDAPDSARHFVKNVMTKSFDLNDIEYAVLAFGDSHYANFCNFGKQLDLWLTENHAQALFSLVCVDQLNPTGLTEWQTQLDLVLPQYSAQPVQLTQHPFHSVVLSERHLLNQGSLGHPMYHLVFTQVEALCWKSGDILEIQCANTDSQIKAFLDRFNLQDSNVFQANHPIELLRFKNLRSFDAMQHSTAFEQWLTQAEDLPIREYSIASITSQNQIELVVRREVHQTGLGLGSGYLTHALALGEQISCRVRSNPAFYLVQNDQPIILIGNGSGIAGLMSHIRQRAEWSFQQNWLIYGERQYQVDLGFADQLNLWQQQSVLPQIDYAFSRDTDNQKYVQDCVLEKSVQLKHWIEQGASIYICGSLKGMAQGVETVLIDILGEDQFEQLIEQKRYLRDVY</sequence>
<comment type="caution">
    <text evidence="8">The sequence shown here is derived from an EMBL/GenBank/DDBJ whole genome shotgun (WGS) entry which is preliminary data.</text>
</comment>
<dbReference type="InterPro" id="IPR017938">
    <property type="entry name" value="Riboflavin_synthase-like_b-brl"/>
</dbReference>
<evidence type="ECO:0000256" key="2">
    <source>
        <dbReference type="ARBA" id="ARBA00022643"/>
    </source>
</evidence>
<dbReference type="GO" id="GO:0050660">
    <property type="term" value="F:flavin adenine dinucleotide binding"/>
    <property type="evidence" value="ECO:0007669"/>
    <property type="project" value="TreeGrafter"/>
</dbReference>
<dbReference type="Pfam" id="PF00258">
    <property type="entry name" value="Flavodoxin_1"/>
    <property type="match status" value="1"/>
</dbReference>
<evidence type="ECO:0000256" key="4">
    <source>
        <dbReference type="ARBA" id="ARBA00023797"/>
    </source>
</evidence>
<dbReference type="PRINTS" id="PR00369">
    <property type="entry name" value="FLAVODOXIN"/>
</dbReference>
<name>A0A8X8GE86_ACIGI</name>
<dbReference type="InterPro" id="IPR029039">
    <property type="entry name" value="Flavoprotein-like_sf"/>
</dbReference>
<accession>A0A8X8GE86</accession>
<dbReference type="PROSITE" id="PS51384">
    <property type="entry name" value="FAD_FR"/>
    <property type="match status" value="1"/>
</dbReference>
<dbReference type="Gene3D" id="2.40.30.10">
    <property type="entry name" value="Translation factors"/>
    <property type="match status" value="1"/>
</dbReference>
<dbReference type="SUPFAM" id="SSF63380">
    <property type="entry name" value="Riboflavin synthase domain-like"/>
    <property type="match status" value="1"/>
</dbReference>
<keyword evidence="3" id="KW-0249">Electron transport</keyword>
<keyword evidence="5" id="KW-1133">Transmembrane helix</keyword>
<feature type="domain" description="FAD-binding FR-type" evidence="7">
    <location>
        <begin position="194"/>
        <end position="357"/>
    </location>
</feature>
<dbReference type="PRINTS" id="PR00371">
    <property type="entry name" value="FPNCR"/>
</dbReference>
<dbReference type="SUPFAM" id="SSF52218">
    <property type="entry name" value="Flavoproteins"/>
    <property type="match status" value="1"/>
</dbReference>
<dbReference type="InterPro" id="IPR008254">
    <property type="entry name" value="Flavodoxin/NO_synth"/>
</dbReference>
<evidence type="ECO:0000256" key="1">
    <source>
        <dbReference type="ARBA" id="ARBA00022630"/>
    </source>
</evidence>
<dbReference type="InterPro" id="IPR039261">
    <property type="entry name" value="FNR_nucleotide-bd"/>
</dbReference>
<gene>
    <name evidence="8" type="ORF">KW868_13410</name>
</gene>
<keyword evidence="5" id="KW-0472">Membrane</keyword>
<keyword evidence="5" id="KW-0812">Transmembrane</keyword>
<dbReference type="CDD" id="cd06200">
    <property type="entry name" value="SiR_like1"/>
    <property type="match status" value="1"/>
</dbReference>
<dbReference type="AlphaFoldDB" id="A0A8X8GE86"/>
<dbReference type="PANTHER" id="PTHR19384">
    <property type="entry name" value="NITRIC OXIDE SYNTHASE-RELATED"/>
    <property type="match status" value="1"/>
</dbReference>
<keyword evidence="2" id="KW-0288">FMN</keyword>
<dbReference type="SUPFAM" id="SSF52343">
    <property type="entry name" value="Ferredoxin reductase-like, C-terminal NADP-linked domain"/>
    <property type="match status" value="1"/>
</dbReference>
<protein>
    <recommendedName>
        <fullName evidence="4">NADPH--hemoprotein reductase</fullName>
        <ecNumber evidence="4">1.6.2.4</ecNumber>
    </recommendedName>
</protein>
<dbReference type="InterPro" id="IPR001433">
    <property type="entry name" value="OxRdtase_FAD/NAD-bd"/>
</dbReference>
<dbReference type="RefSeq" id="WP_234623629.1">
    <property type="nucleotide sequence ID" value="NZ_JAHWXT010000004.1"/>
</dbReference>
<dbReference type="GO" id="GO:0010181">
    <property type="term" value="F:FMN binding"/>
    <property type="evidence" value="ECO:0007669"/>
    <property type="project" value="InterPro"/>
</dbReference>
<evidence type="ECO:0000313" key="8">
    <source>
        <dbReference type="EMBL" id="MCF0265448.1"/>
    </source>
</evidence>
<evidence type="ECO:0000256" key="3">
    <source>
        <dbReference type="ARBA" id="ARBA00022982"/>
    </source>
</evidence>
<feature type="domain" description="Flavodoxin-like" evidence="6">
    <location>
        <begin position="42"/>
        <end position="179"/>
    </location>
</feature>
<dbReference type="PANTHER" id="PTHR19384:SF17">
    <property type="entry name" value="NADPH--CYTOCHROME P450 REDUCTASE"/>
    <property type="match status" value="1"/>
</dbReference>
<evidence type="ECO:0000313" key="9">
    <source>
        <dbReference type="Proteomes" id="UP000887320"/>
    </source>
</evidence>
<organism evidence="8 9">
    <name type="scientific">Acinetobacter guillouiae</name>
    <name type="common">Acinetobacter genomosp. 11</name>
    <dbReference type="NCBI Taxonomy" id="106649"/>
    <lineage>
        <taxon>Bacteria</taxon>
        <taxon>Pseudomonadati</taxon>
        <taxon>Pseudomonadota</taxon>
        <taxon>Gammaproteobacteria</taxon>
        <taxon>Moraxellales</taxon>
        <taxon>Moraxellaceae</taxon>
        <taxon>Acinetobacter</taxon>
    </lineage>
</organism>
<proteinExistence type="predicted"/>
<dbReference type="EC" id="1.6.2.4" evidence="4"/>
<dbReference type="GO" id="GO:0003958">
    <property type="term" value="F:NADPH-hemoprotein reductase activity"/>
    <property type="evidence" value="ECO:0007669"/>
    <property type="project" value="UniProtKB-EC"/>
</dbReference>
<evidence type="ECO:0000259" key="6">
    <source>
        <dbReference type="PROSITE" id="PS50902"/>
    </source>
</evidence>
<dbReference type="PROSITE" id="PS50902">
    <property type="entry name" value="FLAVODOXIN_LIKE"/>
    <property type="match status" value="1"/>
</dbReference>
<dbReference type="Gene3D" id="3.40.50.360">
    <property type="match status" value="1"/>
</dbReference>